<evidence type="ECO:0000313" key="2">
    <source>
        <dbReference type="Proteomes" id="UP001237152"/>
    </source>
</evidence>
<protein>
    <submittedName>
        <fullName evidence="1">Uncharacterized protein</fullName>
    </submittedName>
</protein>
<dbReference type="EMBL" id="MK174290">
    <property type="protein sequence ID" value="QBZ80985.1"/>
    <property type="molecule type" value="Genomic_DNA"/>
</dbReference>
<accession>A0A4D6EGT6</accession>
<dbReference type="Proteomes" id="UP001237152">
    <property type="component" value="Segment"/>
</dbReference>
<organism evidence="1 2">
    <name type="scientific">Pandoravirus celtis</name>
    <dbReference type="NCBI Taxonomy" id="2568002"/>
    <lineage>
        <taxon>Viruses</taxon>
        <taxon>Pandoravirus</taxon>
    </lineage>
</organism>
<evidence type="ECO:0000313" key="1">
    <source>
        <dbReference type="EMBL" id="QBZ80985.1"/>
    </source>
</evidence>
<name>A0A4D6EGT6_9VIRU</name>
<gene>
    <name evidence="1" type="ORF">pclt_cds_388</name>
</gene>
<proteinExistence type="predicted"/>
<reference evidence="1" key="1">
    <citation type="journal article" date="2019" name="Front. Microbiol.">
        <title>Pandoravirus Celtis Illustrates the Microevolution Processes at Work in the Giant Pandoraviridae Genomes.</title>
        <authorList>
            <person name="Legendre M."/>
            <person name="Alempic J.M."/>
            <person name="Philippe N."/>
            <person name="Lartigue A."/>
            <person name="Jeudy S."/>
            <person name="Poirot O."/>
            <person name="Ta N.T."/>
            <person name="Nin S."/>
            <person name="Coute Y."/>
            <person name="Abergel C."/>
            <person name="Claverie J.M."/>
        </authorList>
    </citation>
    <scope>NUCLEOTIDE SEQUENCE</scope>
</reference>
<sequence>MEARVGTRRRRVAVRPQVEAAVGICEQDVRSVNQTGRLMAIANELGVPVNGGDPCAALADALGDEWAVARESAVVLREREARDREMQRRLAELRQERVRRQFFGPPTPAALVLPPTSVWEDIGPELRLEVIDRLTEIDPRTVLALYQADSNARAMVDRLRRRLYYADREGRLAYGSVPLADYLRLALALGESDPVRLFLAAALCTLRAFADRQISVTERADPGAFPLLELRRSLGIGPRGYRGNPAYSTLVDPYAAEEPLSINLPDAAAQWRQWLIGSQAALVGTGGVPPLRIVERFRTVLGWPGPSPLARNLYNRTGLANAVRVGGDPSVAADAAAMDEIRWLGTVDPALVVRLFGAPNPTVQEWLDAAPSTERTQAADRLQDRVDSLGAAAVDLVLGSIAADVDQYATSRACAIAARNSPIWPASLRNLLGGSTFWLVPRENGTVQLLGLLSMPALDEAIAIAARQDMTS</sequence>